<comment type="caution">
    <text evidence="2">The sequence shown here is derived from an EMBL/GenBank/DDBJ whole genome shotgun (WGS) entry which is preliminary data.</text>
</comment>
<dbReference type="EMBL" id="RFLX01000101">
    <property type="protein sequence ID" value="RMI14579.1"/>
    <property type="molecule type" value="Genomic_DNA"/>
</dbReference>
<dbReference type="AlphaFoldDB" id="A0A3A9J7T4"/>
<evidence type="ECO:0000313" key="3">
    <source>
        <dbReference type="EMBL" id="RMI14579.1"/>
    </source>
</evidence>
<dbReference type="Pfam" id="PF01656">
    <property type="entry name" value="CbiA"/>
    <property type="match status" value="1"/>
</dbReference>
<proteinExistence type="predicted"/>
<dbReference type="PIRSF" id="PIRSF009320">
    <property type="entry name" value="Nuc_binding_HP_1000"/>
    <property type="match status" value="1"/>
</dbReference>
<evidence type="ECO:0000313" key="2">
    <source>
        <dbReference type="EMBL" id="RKK03307.1"/>
    </source>
</evidence>
<dbReference type="Proteomes" id="UP000274097">
    <property type="component" value="Unassembled WGS sequence"/>
</dbReference>
<protein>
    <submittedName>
        <fullName evidence="2">ParA family protein</fullName>
    </submittedName>
</protein>
<accession>A0A3A9J7T4</accession>
<evidence type="ECO:0000313" key="4">
    <source>
        <dbReference type="Proteomes" id="UP000274097"/>
    </source>
</evidence>
<evidence type="ECO:0000313" key="5">
    <source>
        <dbReference type="Proteomes" id="UP000278036"/>
    </source>
</evidence>
<dbReference type="PANTHER" id="PTHR13696:SF96">
    <property type="entry name" value="COBQ_COBB_MIND_PARA NUCLEOTIDE BINDING DOMAIN-CONTAINING PROTEIN"/>
    <property type="match status" value="1"/>
</dbReference>
<dbReference type="EMBL" id="RAQU01000093">
    <property type="protein sequence ID" value="RKK03307.1"/>
    <property type="molecule type" value="Genomic_DNA"/>
</dbReference>
<feature type="domain" description="CobQ/CobB/MinD/ParA nucleotide binding" evidence="1">
    <location>
        <begin position="7"/>
        <end position="184"/>
    </location>
</feature>
<reference evidence="2 5" key="1">
    <citation type="submission" date="2018-09" db="EMBL/GenBank/DDBJ databases">
        <title>Roseomonas sp. nov., isolated from feces of Tibetan antelopes in the Qinghai-Tibet plateau, China.</title>
        <authorList>
            <person name="Tian Z."/>
        </authorList>
    </citation>
    <scope>NUCLEOTIDE SEQUENCE [LARGE SCALE GENOMIC DNA]</scope>
    <source>
        <strain evidence="3 4">Z23</strain>
        <strain evidence="2 5">Z24</strain>
    </source>
</reference>
<dbReference type="InParanoid" id="A0A3A9J7T4"/>
<dbReference type="Gene3D" id="3.40.50.300">
    <property type="entry name" value="P-loop containing nucleotide triphosphate hydrolases"/>
    <property type="match status" value="1"/>
</dbReference>
<dbReference type="InterPro" id="IPR002586">
    <property type="entry name" value="CobQ/CobB/MinD/ParA_Nub-bd_dom"/>
</dbReference>
<dbReference type="InterPro" id="IPR050678">
    <property type="entry name" value="DNA_Partitioning_ATPase"/>
</dbReference>
<sequence length="211" mass="22071">MKVLGMLSRKGGAGKTTIAAHLAVAAEQAGKRTLILDADPQRSAASWWQAREATTPQMEAAEPAKLAALIEAARTAGMDLVVIDTRPSVEADAVEVAKLSDFLLIPTRPAILDLRAILGTLDIVKGSSRKAAIVLNACPSGRGIFEAGVTADARKALKAFGVPVAPAVLTQRAAFSHALVSGQTVTEAEPKGKAAAEVNALWKFVEREISR</sequence>
<organism evidence="2 5">
    <name type="scientific">Teichococcus wenyumeiae</name>
    <dbReference type="NCBI Taxonomy" id="2478470"/>
    <lineage>
        <taxon>Bacteria</taxon>
        <taxon>Pseudomonadati</taxon>
        <taxon>Pseudomonadota</taxon>
        <taxon>Alphaproteobacteria</taxon>
        <taxon>Acetobacterales</taxon>
        <taxon>Roseomonadaceae</taxon>
        <taxon>Roseomonas</taxon>
    </lineage>
</organism>
<evidence type="ECO:0000259" key="1">
    <source>
        <dbReference type="Pfam" id="PF01656"/>
    </source>
</evidence>
<name>A0A3A9J7T4_9PROT</name>
<dbReference type="RefSeq" id="WP_120639139.1">
    <property type="nucleotide sequence ID" value="NZ_RAQU01000093.1"/>
</dbReference>
<dbReference type="PANTHER" id="PTHR13696">
    <property type="entry name" value="P-LOOP CONTAINING NUCLEOSIDE TRIPHOSPHATE HYDROLASE"/>
    <property type="match status" value="1"/>
</dbReference>
<keyword evidence="4" id="KW-1185">Reference proteome</keyword>
<dbReference type="SUPFAM" id="SSF52540">
    <property type="entry name" value="P-loop containing nucleoside triphosphate hydrolases"/>
    <property type="match status" value="1"/>
</dbReference>
<dbReference type="OrthoDB" id="9804460at2"/>
<gene>
    <name evidence="2" type="ORF">D6Z83_15215</name>
    <name evidence="3" type="ORF">EBE87_27720</name>
</gene>
<dbReference type="InterPro" id="IPR027417">
    <property type="entry name" value="P-loop_NTPase"/>
</dbReference>
<dbReference type="CDD" id="cd02042">
    <property type="entry name" value="ParAB_family"/>
    <property type="match status" value="1"/>
</dbReference>
<dbReference type="Proteomes" id="UP000278036">
    <property type="component" value="Unassembled WGS sequence"/>
</dbReference>